<organism evidence="1 2">
    <name type="scientific">Litoreibacter ascidiaceicola</name>
    <dbReference type="NCBI Taxonomy" id="1486859"/>
    <lineage>
        <taxon>Bacteria</taxon>
        <taxon>Pseudomonadati</taxon>
        <taxon>Pseudomonadota</taxon>
        <taxon>Alphaproteobacteria</taxon>
        <taxon>Rhodobacterales</taxon>
        <taxon>Roseobacteraceae</taxon>
        <taxon>Litoreibacter</taxon>
    </lineage>
</organism>
<sequence>MQYDHNGADINNGSISLNSAVGMGPGVMIWTRSRALKNLIFLGVCHCFTPHFGFGT</sequence>
<dbReference type="AlphaFoldDB" id="A0A1M5DK70"/>
<evidence type="ECO:0000313" key="1">
    <source>
        <dbReference type="EMBL" id="SHF67306.1"/>
    </source>
</evidence>
<dbReference type="Proteomes" id="UP000184144">
    <property type="component" value="Unassembled WGS sequence"/>
</dbReference>
<evidence type="ECO:0000313" key="2">
    <source>
        <dbReference type="Proteomes" id="UP000184144"/>
    </source>
</evidence>
<gene>
    <name evidence="1" type="ORF">SAMN05444273_10980</name>
</gene>
<accession>A0A1M5DK70</accession>
<proteinExistence type="predicted"/>
<dbReference type="EMBL" id="FQUV01000009">
    <property type="protein sequence ID" value="SHF67306.1"/>
    <property type="molecule type" value="Genomic_DNA"/>
</dbReference>
<dbReference type="STRING" id="1486859.SAMN05444273_10980"/>
<name>A0A1M5DK70_9RHOB</name>
<keyword evidence="2" id="KW-1185">Reference proteome</keyword>
<protein>
    <submittedName>
        <fullName evidence="1">Uncharacterized protein</fullName>
    </submittedName>
</protein>
<reference evidence="2" key="1">
    <citation type="submission" date="2016-11" db="EMBL/GenBank/DDBJ databases">
        <authorList>
            <person name="Varghese N."/>
            <person name="Submissions S."/>
        </authorList>
    </citation>
    <scope>NUCLEOTIDE SEQUENCE [LARGE SCALE GENOMIC DNA]</scope>
    <source>
        <strain evidence="2">DSM 100566</strain>
    </source>
</reference>